<dbReference type="EC" id="4.1.1.65" evidence="12"/>
<evidence type="ECO:0000256" key="8">
    <source>
        <dbReference type="ARBA" id="ARBA00023209"/>
    </source>
</evidence>
<protein>
    <recommendedName>
        <fullName evidence="12">Phosphatidylserine decarboxylase proenzyme</fullName>
        <ecNumber evidence="12">4.1.1.65</ecNumber>
    </recommendedName>
    <component>
        <recommendedName>
            <fullName evidence="12">Phosphatidylserine decarboxylase alpha chain</fullName>
        </recommendedName>
    </component>
    <component>
        <recommendedName>
            <fullName evidence="12">Phosphatidylserine decarboxylase beta chain</fullName>
        </recommendedName>
    </component>
</protein>
<dbReference type="Proteomes" id="UP000290273">
    <property type="component" value="Unassembled WGS sequence"/>
</dbReference>
<keyword evidence="9 12" id="KW-0456">Lyase</keyword>
<evidence type="ECO:0000256" key="3">
    <source>
        <dbReference type="ARBA" id="ARBA00022516"/>
    </source>
</evidence>
<dbReference type="InterPro" id="IPR003817">
    <property type="entry name" value="PS_Dcarbxylase"/>
</dbReference>
<feature type="active site" description="Schiff-base intermediate with substrate; via pyruvic acid; for decarboxylase activity" evidence="12">
    <location>
        <position position="255"/>
    </location>
</feature>
<evidence type="ECO:0000256" key="12">
    <source>
        <dbReference type="HAMAP-Rule" id="MF_00663"/>
    </source>
</evidence>
<keyword evidence="2 12" id="KW-1003">Cell membrane</keyword>
<evidence type="ECO:0000256" key="5">
    <source>
        <dbReference type="ARBA" id="ARBA00023098"/>
    </source>
</evidence>
<dbReference type="NCBIfam" id="NF001941">
    <property type="entry name" value="PRK00723.1"/>
    <property type="match status" value="1"/>
</dbReference>
<keyword evidence="10 12" id="KW-1208">Phospholipid metabolism</keyword>
<evidence type="ECO:0000256" key="1">
    <source>
        <dbReference type="ARBA" id="ARBA00005189"/>
    </source>
</evidence>
<comment type="catalytic activity">
    <reaction evidence="12">
        <text>a 1,2-diacyl-sn-glycero-3-phospho-L-serine + H(+) = a 1,2-diacyl-sn-glycero-3-phosphoethanolamine + CO2</text>
        <dbReference type="Rhea" id="RHEA:20828"/>
        <dbReference type="ChEBI" id="CHEBI:15378"/>
        <dbReference type="ChEBI" id="CHEBI:16526"/>
        <dbReference type="ChEBI" id="CHEBI:57262"/>
        <dbReference type="ChEBI" id="CHEBI:64612"/>
        <dbReference type="EC" id="4.1.1.65"/>
    </reaction>
</comment>
<dbReference type="PANTHER" id="PTHR10067">
    <property type="entry name" value="PHOSPHATIDYLSERINE DECARBOXYLASE"/>
    <property type="match status" value="1"/>
</dbReference>
<reference evidence="13 14" key="1">
    <citation type="submission" date="2018-06" db="EMBL/GenBank/DDBJ databases">
        <title>Genome conservation of Clostridium tetani.</title>
        <authorList>
            <person name="Bruggemann H."/>
            <person name="Popoff M.R."/>
        </authorList>
    </citation>
    <scope>NUCLEOTIDE SEQUENCE [LARGE SCALE GENOMIC DNA]</scope>
    <source>
        <strain evidence="13 14">63.05</strain>
    </source>
</reference>
<keyword evidence="6 12" id="KW-0472">Membrane</keyword>
<comment type="cofactor">
    <cofactor evidence="12">
        <name>pyruvate</name>
        <dbReference type="ChEBI" id="CHEBI:15361"/>
    </cofactor>
    <text evidence="12">Binds 1 pyruvoyl group covalently per subunit.</text>
</comment>
<dbReference type="HAMAP" id="MF_00663">
    <property type="entry name" value="PS_decarb_PSD_B_type2"/>
    <property type="match status" value="1"/>
</dbReference>
<feature type="active site" description="Charge relay system; for autoendoproteolytic cleavage activity" evidence="12">
    <location>
        <position position="255"/>
    </location>
</feature>
<sequence>MIKFYNRKTKSYEIEKVSGEKLLNWLYNSKNINFLDIITKKKFFSYIYGQYCDSKLSTLKIKSFVNNFNIDMNESLKSIDEFKSFNDFFTRKLKSNSRTICGNKNILISPADSKVLAFENIDINKIIQVKGSNYSFKELLNSDKLCEQYKNGSCIIFRLCPTDYHRFHFVDSGICTETNKINGYYYSVNPIALEKIPSLFCKNKREWSILKSNNFGDILYMEVGATCVGTIVQTYTANREVSKGQEKGYFKFGGSTVILFFEKNKVSIDKDILMQSNLGYETKVLIGEKIGIKTL</sequence>
<dbReference type="NCBIfam" id="TIGR00163">
    <property type="entry name" value="PS_decarb"/>
    <property type="match status" value="1"/>
</dbReference>
<keyword evidence="4 12" id="KW-0210">Decarboxylase</keyword>
<evidence type="ECO:0000256" key="11">
    <source>
        <dbReference type="ARBA" id="ARBA00023317"/>
    </source>
</evidence>
<evidence type="ECO:0000256" key="6">
    <source>
        <dbReference type="ARBA" id="ARBA00023136"/>
    </source>
</evidence>
<evidence type="ECO:0000256" key="2">
    <source>
        <dbReference type="ARBA" id="ARBA00022475"/>
    </source>
</evidence>
<evidence type="ECO:0000256" key="7">
    <source>
        <dbReference type="ARBA" id="ARBA00023145"/>
    </source>
</evidence>
<feature type="chain" id="PRO_5044900405" description="Phosphatidylserine decarboxylase beta chain" evidence="12">
    <location>
        <begin position="1"/>
        <end position="254"/>
    </location>
</feature>
<name>A0ABY0ETG3_CLOTA</name>
<dbReference type="RefSeq" id="WP_039260427.1">
    <property type="nucleotide sequence ID" value="NZ_CASHSW010000005.1"/>
</dbReference>
<organism evidence="13 14">
    <name type="scientific">Clostridium tetani</name>
    <dbReference type="NCBI Taxonomy" id="1513"/>
    <lineage>
        <taxon>Bacteria</taxon>
        <taxon>Bacillati</taxon>
        <taxon>Bacillota</taxon>
        <taxon>Clostridia</taxon>
        <taxon>Eubacteriales</taxon>
        <taxon>Clostridiaceae</taxon>
        <taxon>Clostridium</taxon>
    </lineage>
</organism>
<dbReference type="EMBL" id="QMAU01000009">
    <property type="protein sequence ID" value="RXI59209.1"/>
    <property type="molecule type" value="Genomic_DNA"/>
</dbReference>
<comment type="subunit">
    <text evidence="12">Heterodimer of a large membrane-associated beta subunit and a small pyruvoyl-containing alpha subunit.</text>
</comment>
<dbReference type="GO" id="GO:0004609">
    <property type="term" value="F:phosphatidylserine decarboxylase activity"/>
    <property type="evidence" value="ECO:0007669"/>
    <property type="project" value="UniProtKB-EC"/>
</dbReference>
<dbReference type="InterPro" id="IPR033179">
    <property type="entry name" value="PSD_type2_pro"/>
</dbReference>
<feature type="modified residue" description="Pyruvic acid (Ser); by autocatalysis" evidence="12">
    <location>
        <position position="255"/>
    </location>
</feature>
<dbReference type="InterPro" id="IPR033177">
    <property type="entry name" value="PSD-B"/>
</dbReference>
<dbReference type="PANTHER" id="PTHR10067:SF17">
    <property type="entry name" value="PHOSPHATIDYLSERINE DECARBOXYLASE PROENZYME 2"/>
    <property type="match status" value="1"/>
</dbReference>
<evidence type="ECO:0000256" key="4">
    <source>
        <dbReference type="ARBA" id="ARBA00022793"/>
    </source>
</evidence>
<comment type="pathway">
    <text evidence="1">Lipid metabolism.</text>
</comment>
<proteinExistence type="inferred from homology"/>
<comment type="subcellular location">
    <subcellularLocation>
        <location evidence="12">Cell membrane</location>
        <topology evidence="12">Peripheral membrane protein</topology>
    </subcellularLocation>
</comment>
<keyword evidence="3 12" id="KW-0444">Lipid biosynthesis</keyword>
<dbReference type="Pfam" id="PF02666">
    <property type="entry name" value="PS_Dcarbxylase"/>
    <property type="match status" value="1"/>
</dbReference>
<evidence type="ECO:0000256" key="9">
    <source>
        <dbReference type="ARBA" id="ARBA00023239"/>
    </source>
</evidence>
<comment type="function">
    <text evidence="12">Catalyzes the formation of phosphatidylethanolamine (PtdEtn) from phosphatidylserine (PtdSer).</text>
</comment>
<keyword evidence="8 12" id="KW-0594">Phospholipid biosynthesis</keyword>
<feature type="chain" id="PRO_5044900404" description="Phosphatidylserine decarboxylase alpha chain" evidence="12">
    <location>
        <begin position="255"/>
        <end position="295"/>
    </location>
</feature>
<comment type="similarity">
    <text evidence="12">Belongs to the phosphatidylserine decarboxylase family. PSD-B subfamily. Prokaryotic type II sub-subfamily.</text>
</comment>
<keyword evidence="5 12" id="KW-0443">Lipid metabolism</keyword>
<comment type="PTM">
    <text evidence="12">Is synthesized initially as an inactive proenzyme. Formation of the active enzyme involves a self-maturation process in which the active site pyruvoyl group is generated from an internal serine residue via an autocatalytic post-translational modification. Two non-identical subunits are generated from the proenzyme in this reaction, and the pyruvate is formed at the N-terminus of the alpha chain, which is derived from the carboxyl end of the proenzyme. The autoendoproteolytic cleavage occurs by a canonical serine protease mechanism, in which the side chain hydroxyl group of the serine supplies its oxygen atom to form the C-terminus of the beta chain, while the remainder of the serine residue undergoes an oxidative deamination to produce ammonia and the pyruvoyl prosthetic group on the alpha chain. During this reaction, the Ser that is part of the protease active site of the proenzyme becomes the pyruvoyl prosthetic group, which constitutes an essential element of the active site of the mature decarboxylase.</text>
</comment>
<evidence type="ECO:0000313" key="14">
    <source>
        <dbReference type="Proteomes" id="UP000290273"/>
    </source>
</evidence>
<feature type="active site" description="Charge relay system; for autoendoproteolytic cleavage activity" evidence="12">
    <location>
        <position position="168"/>
    </location>
</feature>
<evidence type="ECO:0000313" key="13">
    <source>
        <dbReference type="EMBL" id="RXI59209.1"/>
    </source>
</evidence>
<feature type="active site" description="Charge relay system; for autoendoproteolytic cleavage activity" evidence="12">
    <location>
        <position position="112"/>
    </location>
</feature>
<keyword evidence="7 12" id="KW-0865">Zymogen</keyword>
<evidence type="ECO:0000256" key="10">
    <source>
        <dbReference type="ARBA" id="ARBA00023264"/>
    </source>
</evidence>
<keyword evidence="11 12" id="KW-0670">Pyruvate</keyword>
<accession>A0ABY0ETG3</accession>
<comment type="caution">
    <text evidence="13">The sequence shown here is derived from an EMBL/GenBank/DDBJ whole genome shotgun (WGS) entry which is preliminary data.</text>
</comment>
<comment type="pathway">
    <text evidence="12">Phospholipid metabolism; phosphatidylethanolamine biosynthesis; phosphatidylethanolamine from CDP-diacylglycerol: step 2/2.</text>
</comment>
<feature type="site" description="Cleavage (non-hydrolytic); by autocatalysis" evidence="12">
    <location>
        <begin position="254"/>
        <end position="255"/>
    </location>
</feature>
<gene>
    <name evidence="12" type="primary">psd</name>
    <name evidence="13" type="ORF">DP131_00225</name>
</gene>